<reference evidence="2 3" key="1">
    <citation type="submission" date="2020-07" db="EMBL/GenBank/DDBJ databases">
        <title>Sequencing the genomes of 1000 actinobacteria strains.</title>
        <authorList>
            <person name="Klenk H.-P."/>
        </authorList>
    </citation>
    <scope>NUCLEOTIDE SEQUENCE [LARGE SCALE GENOMIC DNA]</scope>
    <source>
        <strain evidence="2 3">DSM 7487</strain>
    </source>
</reference>
<feature type="chain" id="PRO_5031325536" evidence="1">
    <location>
        <begin position="35"/>
        <end position="559"/>
    </location>
</feature>
<evidence type="ECO:0000313" key="3">
    <source>
        <dbReference type="Proteomes" id="UP000521922"/>
    </source>
</evidence>
<dbReference type="PANTHER" id="PTHR30032">
    <property type="entry name" value="N-ACETYLMURAMOYL-L-ALANINE AMIDASE-RELATED"/>
    <property type="match status" value="1"/>
</dbReference>
<comment type="caution">
    <text evidence="2">The sequence shown here is derived from an EMBL/GenBank/DDBJ whole genome shotgun (WGS) entry which is preliminary data.</text>
</comment>
<dbReference type="Gene3D" id="3.40.50.12090">
    <property type="match status" value="2"/>
</dbReference>
<keyword evidence="3" id="KW-1185">Reference proteome</keyword>
<dbReference type="EMBL" id="JACCBB010000001">
    <property type="protein sequence ID" value="NYD24535.1"/>
    <property type="molecule type" value="Genomic_DNA"/>
</dbReference>
<dbReference type="Pfam" id="PF04122">
    <property type="entry name" value="CW_binding_2"/>
    <property type="match status" value="3"/>
</dbReference>
<keyword evidence="1" id="KW-0732">Signal</keyword>
<accession>A0A7Y9DPR0</accession>
<dbReference type="GO" id="GO:0030288">
    <property type="term" value="C:outer membrane-bounded periplasmic space"/>
    <property type="evidence" value="ECO:0007669"/>
    <property type="project" value="TreeGrafter"/>
</dbReference>
<sequence length="559" mass="57446">MTLAARRAARLRWAAFVVPVLVPVLVLSAPHAAAAEDPGWPAGSPRTAGSDRFETAALLALRTFSRADTVVLANGVNGGIDALSASYLAGVLHAPVLLSTADELPDVTVRAIEAIDPEQVVVVGGAPSVSDESLEVLDDDGYALSRIAGEDRYATSVAVWRAAAASGAPAPAEVFVARADVAAGDVAADALAAAPVAYRAGVPVVLTARDRLPPVSAAALAASPSVTTVTVLGAESAVSTATAAAAARAARLSGVRRLAGADRTGTAAAIADAYGPPAPAEVLVANGYRVDALAAGPVAGERGASVLLVAGPDAPGAAQSFARTHAASLRTAELVGGWDAVSSSVLERMRADAPSLAAESGRWPDAWDGAVGQTAVLIYTGQTAGRWPGSVTGVVDGREVRFNLWPVCYSVDCPGWTYPDGVPQPTFVDDGDRTIFTDRLQVGDVLTATRMPSGEFAFGNPFGLQEVEGYLRFAGGSPPDHVDRVDVGVVREEAVPGETSGSSTTFRLWLDPATDVYLDAAGARVDQRTFLGSYYEGLRVEVVSYDSRGATPLVLRRLT</sequence>
<protein>
    <submittedName>
        <fullName evidence="2">Putative cell wall-binding protein</fullName>
    </submittedName>
</protein>
<organism evidence="2 3">
    <name type="scientific">Kineococcus aurantiacus</name>
    <dbReference type="NCBI Taxonomy" id="37633"/>
    <lineage>
        <taxon>Bacteria</taxon>
        <taxon>Bacillati</taxon>
        <taxon>Actinomycetota</taxon>
        <taxon>Actinomycetes</taxon>
        <taxon>Kineosporiales</taxon>
        <taxon>Kineosporiaceae</taxon>
        <taxon>Kineococcus</taxon>
    </lineage>
</organism>
<evidence type="ECO:0000313" key="2">
    <source>
        <dbReference type="EMBL" id="NYD24535.1"/>
    </source>
</evidence>
<dbReference type="InterPro" id="IPR051922">
    <property type="entry name" value="Bact_Sporulation_Assoc"/>
</dbReference>
<gene>
    <name evidence="2" type="ORF">BJ968_004075</name>
</gene>
<name>A0A7Y9DPR0_9ACTN</name>
<proteinExistence type="predicted"/>
<feature type="signal peptide" evidence="1">
    <location>
        <begin position="1"/>
        <end position="34"/>
    </location>
</feature>
<dbReference type="RefSeq" id="WP_179754982.1">
    <property type="nucleotide sequence ID" value="NZ_BAAAGN010000026.1"/>
</dbReference>
<dbReference type="AlphaFoldDB" id="A0A7Y9DPR0"/>
<dbReference type="InterPro" id="IPR007253">
    <property type="entry name" value="Cell_wall-bd_2"/>
</dbReference>
<dbReference type="PANTHER" id="PTHR30032:SF4">
    <property type="entry name" value="AMIDASE ENHANCER"/>
    <property type="match status" value="1"/>
</dbReference>
<evidence type="ECO:0000256" key="1">
    <source>
        <dbReference type="SAM" id="SignalP"/>
    </source>
</evidence>
<dbReference type="Proteomes" id="UP000521922">
    <property type="component" value="Unassembled WGS sequence"/>
</dbReference>